<dbReference type="Proteomes" id="UP000177745">
    <property type="component" value="Unassembled WGS sequence"/>
</dbReference>
<dbReference type="PANTHER" id="PTHR36842">
    <property type="entry name" value="PROTEIN TOLB HOMOLOG"/>
    <property type="match status" value="1"/>
</dbReference>
<comment type="similarity">
    <text evidence="1">Belongs to the TolB family.</text>
</comment>
<dbReference type="Gene3D" id="2.120.10.30">
    <property type="entry name" value="TolB, C-terminal domain"/>
    <property type="match status" value="1"/>
</dbReference>
<reference evidence="2 3" key="1">
    <citation type="journal article" date="2016" name="Nat. Commun.">
        <title>Thousands of microbial genomes shed light on interconnected biogeochemical processes in an aquifer system.</title>
        <authorList>
            <person name="Anantharaman K."/>
            <person name="Brown C.T."/>
            <person name="Hug L.A."/>
            <person name="Sharon I."/>
            <person name="Castelle C.J."/>
            <person name="Probst A.J."/>
            <person name="Thomas B.C."/>
            <person name="Singh A."/>
            <person name="Wilkins M.J."/>
            <person name="Karaoz U."/>
            <person name="Brodie E.L."/>
            <person name="Williams K.H."/>
            <person name="Hubbard S.S."/>
            <person name="Banfield J.F."/>
        </authorList>
    </citation>
    <scope>NUCLEOTIDE SEQUENCE [LARGE SCALE GENOMIC DNA]</scope>
</reference>
<comment type="caution">
    <text evidence="2">The sequence shown here is derived from an EMBL/GenBank/DDBJ whole genome shotgun (WGS) entry which is preliminary data.</text>
</comment>
<evidence type="ECO:0000256" key="1">
    <source>
        <dbReference type="ARBA" id="ARBA00009820"/>
    </source>
</evidence>
<name>A0A1F8HAT8_9BACT</name>
<dbReference type="SUPFAM" id="SSF69304">
    <property type="entry name" value="Tricorn protease N-terminal domain"/>
    <property type="match status" value="1"/>
</dbReference>
<evidence type="ECO:0000313" key="2">
    <source>
        <dbReference type="EMBL" id="OGN34039.1"/>
    </source>
</evidence>
<dbReference type="PANTHER" id="PTHR36842:SF1">
    <property type="entry name" value="PROTEIN TOLB"/>
    <property type="match status" value="1"/>
</dbReference>
<accession>A0A1F8HAT8</accession>
<proteinExistence type="inferred from homology"/>
<evidence type="ECO:0008006" key="4">
    <source>
        <dbReference type="Google" id="ProtNLM"/>
    </source>
</evidence>
<dbReference type="InterPro" id="IPR011042">
    <property type="entry name" value="6-blade_b-propeller_TolB-like"/>
</dbReference>
<dbReference type="InterPro" id="IPR011659">
    <property type="entry name" value="WD40"/>
</dbReference>
<evidence type="ECO:0000313" key="3">
    <source>
        <dbReference type="Proteomes" id="UP000177745"/>
    </source>
</evidence>
<dbReference type="Pfam" id="PF07676">
    <property type="entry name" value="PD40"/>
    <property type="match status" value="1"/>
</dbReference>
<dbReference type="EMBL" id="MGKY01000007">
    <property type="protein sequence ID" value="OGN34039.1"/>
    <property type="molecule type" value="Genomic_DNA"/>
</dbReference>
<gene>
    <name evidence="2" type="ORF">A3G51_01565</name>
</gene>
<organism evidence="2 3">
    <name type="scientific">Candidatus Yanofskybacteria bacterium RIFCSPLOWO2_12_FULL_43_11b</name>
    <dbReference type="NCBI Taxonomy" id="1802710"/>
    <lineage>
        <taxon>Bacteria</taxon>
        <taxon>Candidatus Yanofskyibacteriota</taxon>
    </lineage>
</organism>
<dbReference type="AlphaFoldDB" id="A0A1F8HAT8"/>
<protein>
    <recommendedName>
        <fullName evidence="4">Dipeptidylpeptidase IV N-terminal domain-containing protein</fullName>
    </recommendedName>
</protein>
<sequence length="362" mass="39576">MSQKFLITLTVVSISLTAFLSGYLISRTDFHRNPSSDSTGNILDKFSDTFGSADLSISSPSLLNNGNLRLLSPRGAISPAISQGKDSVIYYEKDTGKVFEVTLGGLSEKSISDTPLANLIKTIWAPSKKEVVSLFYYPRGSHYKYFSYKTKISADLGTNIKSLSFSPDGSQIAYFGRKEDSQGIFISQPDGSSFKNILPSRLESAEVYWPSDDFLAFKTEVMNGSEIYSLSEDGEIKKILDSRDGLEVKWSKDGSKLLFSQKLESGIGLFHKDIASGTETPLNTSTSASKCDWGIDGKTVVCGVPRSSASGEDFYEISLDGAKKLLSSPTSKINTSELFLSGLDDYIVILNSLDNKLYVLKK</sequence>